<evidence type="ECO:0000313" key="5">
    <source>
        <dbReference type="Proteomes" id="UP001239462"/>
    </source>
</evidence>
<proteinExistence type="inferred from homology"/>
<organism evidence="4 5">
    <name type="scientific">Roseiconus lacunae</name>
    <dbReference type="NCBI Taxonomy" id="2605694"/>
    <lineage>
        <taxon>Bacteria</taxon>
        <taxon>Pseudomonadati</taxon>
        <taxon>Planctomycetota</taxon>
        <taxon>Planctomycetia</taxon>
        <taxon>Pirellulales</taxon>
        <taxon>Pirellulaceae</taxon>
        <taxon>Roseiconus</taxon>
    </lineage>
</organism>
<sequence length="273" mass="32028">MNTNAPPKEMFFADRMFSVDETLPGDVFVAGYPKSGNTLLQHIIAHLVFGLNDQVGRTLVQSLVTDLHANSHYFRHREQCFFKTHDVPKARFRNVIYVIRDGREAMLSYYHMLKNMGHDVTHESVFSGAFDFDGKQWHEHVRAWEANPFQANVLWVHYEDMIENKLQQVRRVCEFLNLDRNEQELESVVRLTSLEHMKKVERRSDWKRANQGVFTKPACFVRRGDVDSFRSEVAPEVLAQFEERNQQMLQRFYPEAISKRSQCTAETVSRRTA</sequence>
<dbReference type="SUPFAM" id="SSF52540">
    <property type="entry name" value="P-loop containing nucleoside triphosphate hydrolases"/>
    <property type="match status" value="1"/>
</dbReference>
<dbReference type="Proteomes" id="UP001239462">
    <property type="component" value="Unassembled WGS sequence"/>
</dbReference>
<name>A0ABT7PCE4_9BACT</name>
<gene>
    <name evidence="4" type="ORF">QTN89_01810</name>
</gene>
<evidence type="ECO:0000313" key="4">
    <source>
        <dbReference type="EMBL" id="MDM4014147.1"/>
    </source>
</evidence>
<comment type="similarity">
    <text evidence="1">Belongs to the sulfotransferase 1 family.</text>
</comment>
<feature type="domain" description="Sulfotransferase" evidence="3">
    <location>
        <begin position="25"/>
        <end position="251"/>
    </location>
</feature>
<evidence type="ECO:0000256" key="2">
    <source>
        <dbReference type="ARBA" id="ARBA00022679"/>
    </source>
</evidence>
<dbReference type="InterPro" id="IPR027417">
    <property type="entry name" value="P-loop_NTPase"/>
</dbReference>
<dbReference type="Pfam" id="PF00685">
    <property type="entry name" value="Sulfotransfer_1"/>
    <property type="match status" value="1"/>
</dbReference>
<dbReference type="PANTHER" id="PTHR11783">
    <property type="entry name" value="SULFOTRANSFERASE SULT"/>
    <property type="match status" value="1"/>
</dbReference>
<accession>A0ABT7PCE4</accession>
<evidence type="ECO:0000259" key="3">
    <source>
        <dbReference type="Pfam" id="PF00685"/>
    </source>
</evidence>
<comment type="caution">
    <text evidence="4">The sequence shown here is derived from an EMBL/GenBank/DDBJ whole genome shotgun (WGS) entry which is preliminary data.</text>
</comment>
<keyword evidence="5" id="KW-1185">Reference proteome</keyword>
<dbReference type="RefSeq" id="WP_289161892.1">
    <property type="nucleotide sequence ID" value="NZ_JASZZN010000001.1"/>
</dbReference>
<protein>
    <submittedName>
        <fullName evidence="4">Sulfotransferase domain-containing protein</fullName>
    </submittedName>
</protein>
<reference evidence="4 5" key="1">
    <citation type="submission" date="2023-06" db="EMBL/GenBank/DDBJ databases">
        <title>Roseiconus lacunae JC819 isolated from Gulf of Mannar region, Tamil Nadu.</title>
        <authorList>
            <person name="Pk S."/>
            <person name="Ch S."/>
            <person name="Ch V.R."/>
        </authorList>
    </citation>
    <scope>NUCLEOTIDE SEQUENCE [LARGE SCALE GENOMIC DNA]</scope>
    <source>
        <strain evidence="4 5">JC819</strain>
    </source>
</reference>
<dbReference type="InterPro" id="IPR000863">
    <property type="entry name" value="Sulfotransferase_dom"/>
</dbReference>
<dbReference type="Gene3D" id="3.40.50.300">
    <property type="entry name" value="P-loop containing nucleotide triphosphate hydrolases"/>
    <property type="match status" value="1"/>
</dbReference>
<evidence type="ECO:0000256" key="1">
    <source>
        <dbReference type="ARBA" id="ARBA00005771"/>
    </source>
</evidence>
<keyword evidence="2" id="KW-0808">Transferase</keyword>
<dbReference type="EMBL" id="JASZZN010000001">
    <property type="protein sequence ID" value="MDM4014147.1"/>
    <property type="molecule type" value="Genomic_DNA"/>
</dbReference>